<dbReference type="PANTHER" id="PTHR34818">
    <property type="entry name" value="PROTEIN BLI-3"/>
    <property type="match status" value="1"/>
</dbReference>
<comment type="caution">
    <text evidence="2">The sequence shown here is derived from an EMBL/GenBank/DDBJ whole genome shotgun (WGS) entry which is preliminary data.</text>
</comment>
<dbReference type="OrthoDB" id="1432662at2"/>
<dbReference type="Pfam" id="PF16242">
    <property type="entry name" value="Pyrid_ox_like"/>
    <property type="match status" value="1"/>
</dbReference>
<evidence type="ECO:0000259" key="1">
    <source>
        <dbReference type="Pfam" id="PF16242"/>
    </source>
</evidence>
<gene>
    <name evidence="2" type="ORF">EA660_16110</name>
</gene>
<sequence length="163" mass="17867">MSTSPQELEAAFWKALKSDRTVMLGLEGIEDGHTRPMTAMIEGDEGGPVWFFTSTDNAMVQQVGAGHRAIAAFAAKDHDLFASVRGTLVLDTDRAVVERLWNPFIAAWYEGGKDDPKLALLRLDPDQAEIWKNGSSLLAGLKLLLGRDPKRDYADKVAKVNLA</sequence>
<dbReference type="AlphaFoldDB" id="A0A4Q8L5W5"/>
<dbReference type="Proteomes" id="UP000292627">
    <property type="component" value="Unassembled WGS sequence"/>
</dbReference>
<dbReference type="PANTHER" id="PTHR34818:SF1">
    <property type="entry name" value="PROTEIN BLI-3"/>
    <property type="match status" value="1"/>
</dbReference>
<evidence type="ECO:0000313" key="2">
    <source>
        <dbReference type="EMBL" id="TAA21878.1"/>
    </source>
</evidence>
<reference evidence="2 3" key="1">
    <citation type="submission" date="2019-02" db="EMBL/GenBank/DDBJ databases">
        <title>WGS of Pseudoxanthomonas species novum from clinical isolates.</title>
        <authorList>
            <person name="Bernier A.-M."/>
            <person name="Bernard K."/>
            <person name="Vachon A."/>
        </authorList>
    </citation>
    <scope>NUCLEOTIDE SEQUENCE [LARGE SCALE GENOMIC DNA]</scope>
    <source>
        <strain evidence="2 3">NML171200</strain>
    </source>
</reference>
<dbReference type="SUPFAM" id="SSF50475">
    <property type="entry name" value="FMN-binding split barrel"/>
    <property type="match status" value="1"/>
</dbReference>
<organism evidence="2 3">
    <name type="scientific">Pseudoxanthomonas winnipegensis</name>
    <dbReference type="NCBI Taxonomy" id="2480810"/>
    <lineage>
        <taxon>Bacteria</taxon>
        <taxon>Pseudomonadati</taxon>
        <taxon>Pseudomonadota</taxon>
        <taxon>Gammaproteobacteria</taxon>
        <taxon>Lysobacterales</taxon>
        <taxon>Lysobacteraceae</taxon>
        <taxon>Pseudoxanthomonas</taxon>
    </lineage>
</organism>
<dbReference type="Gene3D" id="2.30.110.10">
    <property type="entry name" value="Electron Transport, Fmn-binding Protein, Chain A"/>
    <property type="match status" value="1"/>
</dbReference>
<name>A0A4Q8L5W5_9GAMM</name>
<proteinExistence type="predicted"/>
<dbReference type="InterPro" id="IPR038725">
    <property type="entry name" value="YdaG_split_barrel_FMN-bd"/>
</dbReference>
<dbReference type="RefSeq" id="WP_130552482.1">
    <property type="nucleotide sequence ID" value="NZ_SHMC01000007.1"/>
</dbReference>
<protein>
    <submittedName>
        <fullName evidence="2">General stress protein</fullName>
    </submittedName>
</protein>
<evidence type="ECO:0000313" key="3">
    <source>
        <dbReference type="Proteomes" id="UP000292627"/>
    </source>
</evidence>
<dbReference type="EMBL" id="SHMC01000007">
    <property type="protein sequence ID" value="TAA21878.1"/>
    <property type="molecule type" value="Genomic_DNA"/>
</dbReference>
<dbReference type="InterPro" id="IPR052917">
    <property type="entry name" value="Stress-Dev_Protein"/>
</dbReference>
<dbReference type="InterPro" id="IPR012349">
    <property type="entry name" value="Split_barrel_FMN-bd"/>
</dbReference>
<accession>A0A4Q8L5W5</accession>
<feature type="domain" description="General stress protein FMN-binding split barrel" evidence="1">
    <location>
        <begin position="10"/>
        <end position="143"/>
    </location>
</feature>